<dbReference type="Proteomes" id="UP000011991">
    <property type="component" value="Unassembled WGS sequence"/>
</dbReference>
<protein>
    <submittedName>
        <fullName evidence="1">Uncharacterized protein</fullName>
    </submittedName>
</protein>
<dbReference type="AlphaFoldDB" id="M5S447"/>
<gene>
    <name evidence="1" type="ORF">RMSM_00662</name>
</gene>
<name>M5S447_9BACT</name>
<evidence type="ECO:0000313" key="2">
    <source>
        <dbReference type="Proteomes" id="UP000011991"/>
    </source>
</evidence>
<dbReference type="EMBL" id="ANOG01000104">
    <property type="protein sequence ID" value="EMI22412.1"/>
    <property type="molecule type" value="Genomic_DNA"/>
</dbReference>
<evidence type="ECO:0000313" key="1">
    <source>
        <dbReference type="EMBL" id="EMI22412.1"/>
    </source>
</evidence>
<proteinExistence type="predicted"/>
<sequence length="49" mass="5698">MTTHLQSHATDLHGMHTERGLRPDSKLTIFRRHPVTVTVRRLLSIAFVY</sequence>
<keyword evidence="2" id="KW-1185">Reference proteome</keyword>
<accession>M5S447</accession>
<comment type="caution">
    <text evidence="1">The sequence shown here is derived from an EMBL/GenBank/DDBJ whole genome shotgun (WGS) entry which is preliminary data.</text>
</comment>
<organism evidence="1 2">
    <name type="scientific">Rhodopirellula maiorica SM1</name>
    <dbReference type="NCBI Taxonomy" id="1265738"/>
    <lineage>
        <taxon>Bacteria</taxon>
        <taxon>Pseudomonadati</taxon>
        <taxon>Planctomycetota</taxon>
        <taxon>Planctomycetia</taxon>
        <taxon>Pirellulales</taxon>
        <taxon>Pirellulaceae</taxon>
        <taxon>Novipirellula</taxon>
    </lineage>
</organism>
<reference evidence="1 2" key="1">
    <citation type="journal article" date="2013" name="Mar. Genomics">
        <title>Expression of sulfatases in Rhodopirellula baltica and the diversity of sulfatases in the genus Rhodopirellula.</title>
        <authorList>
            <person name="Wegner C.E."/>
            <person name="Richter-Heitmann T."/>
            <person name="Klindworth A."/>
            <person name="Klockow C."/>
            <person name="Richter M."/>
            <person name="Achstetter T."/>
            <person name="Glockner F.O."/>
            <person name="Harder J."/>
        </authorList>
    </citation>
    <scope>NUCLEOTIDE SEQUENCE [LARGE SCALE GENOMIC DNA]</scope>
    <source>
        <strain evidence="1 2">SM1</strain>
    </source>
</reference>
<dbReference type="PATRIC" id="fig|1265738.3.peg.661"/>